<keyword evidence="3" id="KW-0067">ATP-binding</keyword>
<reference evidence="11 12" key="2">
    <citation type="journal article" date="2016" name="Int. J. Syst. Evol. Microbiol.">
        <title>Bacillus gobiensis sp. nov., isolated from a soil sample.</title>
        <authorList>
            <person name="Liu B."/>
            <person name="Liu G.H."/>
            <person name="Cetin S."/>
            <person name="Schumann P."/>
            <person name="Pan Z.Z."/>
            <person name="Chen Q.Q."/>
        </authorList>
    </citation>
    <scope>NUCLEOTIDE SEQUENCE [LARGE SCALE GENOMIC DNA]</scope>
    <source>
        <strain evidence="11 12">FJAT-4402</strain>
    </source>
</reference>
<dbReference type="InterPro" id="IPR027417">
    <property type="entry name" value="P-loop_NTPase"/>
</dbReference>
<evidence type="ECO:0000313" key="11">
    <source>
        <dbReference type="EMBL" id="ALC81207.1"/>
    </source>
</evidence>
<dbReference type="Proteomes" id="UP000067625">
    <property type="component" value="Chromosome"/>
</dbReference>
<dbReference type="Gene3D" id="2.60.40.790">
    <property type="match status" value="1"/>
</dbReference>
<keyword evidence="12" id="KW-1185">Reference proteome</keyword>
<dbReference type="InterPro" id="IPR025723">
    <property type="entry name" value="ArsA/GET3_ATPase-like"/>
</dbReference>
<dbReference type="InterPro" id="IPR016300">
    <property type="entry name" value="ATPase_ArsA/GET3"/>
</dbReference>
<protein>
    <recommendedName>
        <fullName evidence="8">arsenite-transporting ATPase</fullName>
        <ecNumber evidence="8">7.3.2.7</ecNumber>
    </recommendedName>
</protein>
<evidence type="ECO:0000256" key="2">
    <source>
        <dbReference type="ARBA" id="ARBA00022741"/>
    </source>
</evidence>
<evidence type="ECO:0000256" key="8">
    <source>
        <dbReference type="ARBA" id="ARBA00066752"/>
    </source>
</evidence>
<evidence type="ECO:0000256" key="7">
    <source>
        <dbReference type="ARBA" id="ARBA00059736"/>
    </source>
</evidence>
<dbReference type="PANTHER" id="PTHR10803:SF3">
    <property type="entry name" value="ATPASE GET3"/>
    <property type="match status" value="1"/>
</dbReference>
<keyword evidence="2" id="KW-0547">Nucleotide-binding</keyword>
<dbReference type="FunFam" id="3.40.50.300:FF:001801">
    <property type="entry name" value="Putative arsenical pump-driving ATPase"/>
    <property type="match status" value="1"/>
</dbReference>
<proteinExistence type="inferred from homology"/>
<dbReference type="InterPro" id="IPR040612">
    <property type="entry name" value="ArsA_HSP20-like"/>
</dbReference>
<dbReference type="GO" id="GO:0005524">
    <property type="term" value="F:ATP binding"/>
    <property type="evidence" value="ECO:0007669"/>
    <property type="project" value="UniProtKB-KW"/>
</dbReference>
<evidence type="ECO:0000256" key="6">
    <source>
        <dbReference type="ARBA" id="ARBA00052296"/>
    </source>
</evidence>
<dbReference type="Pfam" id="PF17886">
    <property type="entry name" value="ArsA_HSP20"/>
    <property type="match status" value="1"/>
</dbReference>
<dbReference type="SUPFAM" id="SSF52540">
    <property type="entry name" value="P-loop containing nucleoside triphosphate hydrolases"/>
    <property type="match status" value="1"/>
</dbReference>
<dbReference type="RefSeq" id="WP_053602957.1">
    <property type="nucleotide sequence ID" value="NZ_CP012600.1"/>
</dbReference>
<sequence>MRIIIYTGKGGVGKTSIAAATGARLASEGLRTLVMSTDAAHNLTDAFQVPLGPDPTPISEYLWGQEVDNLLETERNWGVVQAWFGRVIEWSDLKDINKEEMINFPGMEELFSLLKILEHVESGKYDVLIVDCAPTGETLRLLSYPNVLTWWLEKIFPHQRRLVKLARPVARIVTGGLELPDNKVMDNIEELFRRVIEVQSLLLDHSITSVRIVLNPEKMVISEARRSFTYLNLYGFNTDAIIVNRVLPVDADVGYLAEWKTRNIQYEEEITNNFQPIPILRVPLMSSEVSGLRALIDLAEVAFGERKLEEIFYVGKVEEVKQEQDGFILYLTLPFVSGKDLDVTQRGDELTIKVGAYRRKVTLPRSLTGRPILSARFVEERLRICFGERVSTSKDEEGIS</sequence>
<feature type="domain" description="ArsA HSP20-like" evidence="10">
    <location>
        <begin position="325"/>
        <end position="386"/>
    </location>
</feature>
<dbReference type="NCBIfam" id="TIGR00345">
    <property type="entry name" value="GET3_arsA_TRC40"/>
    <property type="match status" value="1"/>
</dbReference>
<dbReference type="GO" id="GO:0016887">
    <property type="term" value="F:ATP hydrolysis activity"/>
    <property type="evidence" value="ECO:0007669"/>
    <property type="project" value="InterPro"/>
</dbReference>
<dbReference type="GO" id="GO:0015446">
    <property type="term" value="F:ATPase-coupled arsenite transmembrane transporter activity"/>
    <property type="evidence" value="ECO:0007669"/>
    <property type="project" value="UniProtKB-EC"/>
</dbReference>
<dbReference type="EMBL" id="CP012600">
    <property type="protein sequence ID" value="ALC81207.1"/>
    <property type="molecule type" value="Genomic_DNA"/>
</dbReference>
<dbReference type="Gene3D" id="3.40.50.300">
    <property type="entry name" value="P-loop containing nucleotide triphosphate hydrolases"/>
    <property type="match status" value="1"/>
</dbReference>
<gene>
    <name evidence="11" type="ORF">AM592_06055</name>
</gene>
<dbReference type="InterPro" id="IPR008978">
    <property type="entry name" value="HSP20-like_chaperone"/>
</dbReference>
<keyword evidence="5" id="KW-1278">Translocase</keyword>
<reference evidence="12" key="1">
    <citation type="submission" date="2015-08" db="EMBL/GenBank/DDBJ databases">
        <title>Genome sequencing project for genomic taxonomy and phylogenomics of Bacillus-like bacteria.</title>
        <authorList>
            <person name="Liu B."/>
            <person name="Wang J."/>
            <person name="Zhu Y."/>
            <person name="Liu G."/>
            <person name="Chen Q."/>
            <person name="Chen Z."/>
            <person name="Lan J."/>
            <person name="Che J."/>
            <person name="Ge C."/>
            <person name="Shi H."/>
            <person name="Pan Z."/>
            <person name="Liu X."/>
        </authorList>
    </citation>
    <scope>NUCLEOTIDE SEQUENCE [LARGE SCALE GENOMIC DNA]</scope>
    <source>
        <strain evidence="12">FJAT-4402</strain>
    </source>
</reference>
<dbReference type="Pfam" id="PF02374">
    <property type="entry name" value="ArsA_ATPase"/>
    <property type="match status" value="1"/>
</dbReference>
<evidence type="ECO:0000259" key="10">
    <source>
        <dbReference type="Pfam" id="PF17886"/>
    </source>
</evidence>
<accession>A0A0M5J9Q4</accession>
<organism evidence="11 12">
    <name type="scientific">Bacillus gobiensis</name>
    <dbReference type="NCBI Taxonomy" id="1441095"/>
    <lineage>
        <taxon>Bacteria</taxon>
        <taxon>Bacillati</taxon>
        <taxon>Bacillota</taxon>
        <taxon>Bacilli</taxon>
        <taxon>Bacillales</taxon>
        <taxon>Bacillaceae</taxon>
        <taxon>Bacillus</taxon>
    </lineage>
</organism>
<dbReference type="SUPFAM" id="SSF49764">
    <property type="entry name" value="HSP20-like chaperones"/>
    <property type="match status" value="1"/>
</dbReference>
<evidence type="ECO:0000256" key="3">
    <source>
        <dbReference type="ARBA" id="ARBA00022840"/>
    </source>
</evidence>
<evidence type="ECO:0000256" key="4">
    <source>
        <dbReference type="ARBA" id="ARBA00022849"/>
    </source>
</evidence>
<feature type="domain" description="ArsA/GET3 Anion-transporting ATPase-like" evidence="9">
    <location>
        <begin position="1"/>
        <end position="301"/>
    </location>
</feature>
<dbReference type="EC" id="7.3.2.7" evidence="8"/>
<dbReference type="PATRIC" id="fig|1441095.3.peg.1325"/>
<comment type="catalytic activity">
    <reaction evidence="6">
        <text>arsenite(in) + ATP + H2O = arsenite(out) + ADP + phosphate + H(+)</text>
        <dbReference type="Rhea" id="RHEA:11348"/>
        <dbReference type="ChEBI" id="CHEBI:15377"/>
        <dbReference type="ChEBI" id="CHEBI:15378"/>
        <dbReference type="ChEBI" id="CHEBI:29242"/>
        <dbReference type="ChEBI" id="CHEBI:30616"/>
        <dbReference type="ChEBI" id="CHEBI:43474"/>
        <dbReference type="ChEBI" id="CHEBI:456216"/>
        <dbReference type="EC" id="7.3.2.7"/>
    </reaction>
</comment>
<dbReference type="STRING" id="1441095.AM592_06055"/>
<evidence type="ECO:0000256" key="5">
    <source>
        <dbReference type="ARBA" id="ARBA00022967"/>
    </source>
</evidence>
<dbReference type="PANTHER" id="PTHR10803">
    <property type="entry name" value="ARSENICAL PUMP-DRIVING ATPASE ARSENITE-TRANSLOCATING ATPASE"/>
    <property type="match status" value="1"/>
</dbReference>
<keyword evidence="4" id="KW-0059">Arsenical resistance</keyword>
<name>A0A0M5J9Q4_9BACI</name>
<dbReference type="CDD" id="cd02035">
    <property type="entry name" value="ArsA"/>
    <property type="match status" value="1"/>
</dbReference>
<evidence type="ECO:0000259" key="9">
    <source>
        <dbReference type="Pfam" id="PF02374"/>
    </source>
</evidence>
<dbReference type="OrthoDB" id="9780677at2"/>
<comment type="function">
    <text evidence="7">Anion-transporting ATPase. Catalyzes the extrusion of arsenite.</text>
</comment>
<dbReference type="CDD" id="cd00298">
    <property type="entry name" value="ACD_sHsps_p23-like"/>
    <property type="match status" value="1"/>
</dbReference>
<evidence type="ECO:0000256" key="1">
    <source>
        <dbReference type="ARBA" id="ARBA00011040"/>
    </source>
</evidence>
<dbReference type="AlphaFoldDB" id="A0A0M5J9Q4"/>
<evidence type="ECO:0000313" key="12">
    <source>
        <dbReference type="Proteomes" id="UP000067625"/>
    </source>
</evidence>
<comment type="similarity">
    <text evidence="1">Belongs to the arsA ATPase family.</text>
</comment>